<dbReference type="EMBL" id="LKTP01000002">
    <property type="protein sequence ID" value="KRG30180.1"/>
    <property type="molecule type" value="Genomic_DNA"/>
</dbReference>
<evidence type="ECO:0000313" key="3">
    <source>
        <dbReference type="Proteomes" id="UP000051643"/>
    </source>
</evidence>
<protein>
    <recommendedName>
        <fullName evidence="4">Adhesin domain-containing protein</fullName>
    </recommendedName>
</protein>
<evidence type="ECO:0000256" key="1">
    <source>
        <dbReference type="SAM" id="SignalP"/>
    </source>
</evidence>
<evidence type="ECO:0000313" key="2">
    <source>
        <dbReference type="EMBL" id="KRG30180.1"/>
    </source>
</evidence>
<reference evidence="2" key="1">
    <citation type="submission" date="2015-10" db="EMBL/GenBank/DDBJ databases">
        <title>Draft genome sequence of Salegentibacter mishustinae KCTC 12263.</title>
        <authorList>
            <person name="Lin W."/>
            <person name="Zheng Q."/>
        </authorList>
    </citation>
    <scope>NUCLEOTIDE SEQUENCE [LARGE SCALE GENOMIC DNA]</scope>
    <source>
        <strain evidence="2">KCTC 12263</strain>
    </source>
</reference>
<organism evidence="2 3">
    <name type="scientific">Salegentibacter mishustinae</name>
    <dbReference type="NCBI Taxonomy" id="270918"/>
    <lineage>
        <taxon>Bacteria</taxon>
        <taxon>Pseudomonadati</taxon>
        <taxon>Bacteroidota</taxon>
        <taxon>Flavobacteriia</taxon>
        <taxon>Flavobacteriales</taxon>
        <taxon>Flavobacteriaceae</taxon>
        <taxon>Salegentibacter</taxon>
    </lineage>
</organism>
<keyword evidence="3" id="KW-1185">Reference proteome</keyword>
<dbReference type="OrthoDB" id="1117657at2"/>
<accession>A0A0Q9ZLY9</accession>
<keyword evidence="1" id="KW-0732">Signal</keyword>
<proteinExistence type="predicted"/>
<sequence length="361" mass="40748">MKTIFNIIMLALLVPAVSYCNGDLNGRHTKTKKVTKTYNVSATDMLTIDNSYGNVDISTWNQNKIVIEVNIKTNGDDEEKVQKKLDEINIEFNQSSSGVSAKTHFKREEQSWWSSLFNSSNNVNMEINYVIKAPEKHSVDIRNDYGGIYIDRLLGNAKINCDYGKVDIGELRGNSNQLNFDYTRNSHIGYVKNAEINADYSGYEIEEAGKLYVNADYTDSRIKKVAQLDFNCDYGSITIEKAKSIVGNGDYLSTKIGRVFESLDLNLDYGSASIEKLIKGVSKVEINTDYAGIKLGYDSEHPFNFTVKSSYGNAKGLEDMEIRKRHDKNTSKLFEGYHLQENSGNTIYINTNYGNVTFNKN</sequence>
<dbReference type="STRING" id="270918.APR42_13415"/>
<comment type="caution">
    <text evidence="2">The sequence shown here is derived from an EMBL/GenBank/DDBJ whole genome shotgun (WGS) entry which is preliminary data.</text>
</comment>
<feature type="chain" id="PRO_5006389644" description="Adhesin domain-containing protein" evidence="1">
    <location>
        <begin position="21"/>
        <end position="361"/>
    </location>
</feature>
<gene>
    <name evidence="2" type="ORF">APR42_13415</name>
</gene>
<evidence type="ECO:0008006" key="4">
    <source>
        <dbReference type="Google" id="ProtNLM"/>
    </source>
</evidence>
<dbReference type="Proteomes" id="UP000051643">
    <property type="component" value="Unassembled WGS sequence"/>
</dbReference>
<dbReference type="RefSeq" id="WP_057480788.1">
    <property type="nucleotide sequence ID" value="NZ_BMWR01000006.1"/>
</dbReference>
<dbReference type="AlphaFoldDB" id="A0A0Q9ZLY9"/>
<feature type="signal peptide" evidence="1">
    <location>
        <begin position="1"/>
        <end position="20"/>
    </location>
</feature>
<name>A0A0Q9ZLY9_9FLAO</name>